<feature type="region of interest" description="Disordered" evidence="9">
    <location>
        <begin position="922"/>
        <end position="994"/>
    </location>
</feature>
<comment type="caution">
    <text evidence="10">The sequence shown here is derived from an EMBL/GenBank/DDBJ whole genome shotgun (WGS) entry which is preliminary data.</text>
</comment>
<keyword evidence="4" id="KW-0690">Ribosome biogenesis</keyword>
<feature type="region of interest" description="Disordered" evidence="9">
    <location>
        <begin position="316"/>
        <end position="339"/>
    </location>
</feature>
<feature type="compositionally biased region" description="Acidic residues" evidence="9">
    <location>
        <begin position="492"/>
        <end position="506"/>
    </location>
</feature>
<organism evidence="10 11">
    <name type="scientific">Toxoplasma gondii VAND</name>
    <dbReference type="NCBI Taxonomy" id="933077"/>
    <lineage>
        <taxon>Eukaryota</taxon>
        <taxon>Sar</taxon>
        <taxon>Alveolata</taxon>
        <taxon>Apicomplexa</taxon>
        <taxon>Conoidasida</taxon>
        <taxon>Coccidia</taxon>
        <taxon>Eucoccidiorida</taxon>
        <taxon>Eimeriorina</taxon>
        <taxon>Sarcocystidae</taxon>
        <taxon>Toxoplasma</taxon>
    </lineage>
</organism>
<keyword evidence="7" id="KW-0694">RNA-binding</keyword>
<dbReference type="GO" id="GO:0005732">
    <property type="term" value="C:sno(s)RNA-containing ribonucleoprotein complex"/>
    <property type="evidence" value="ECO:0007669"/>
    <property type="project" value="InterPro"/>
</dbReference>
<feature type="compositionally biased region" description="Acidic residues" evidence="9">
    <location>
        <begin position="318"/>
        <end position="330"/>
    </location>
</feature>
<comment type="subcellular location">
    <subcellularLocation>
        <location evidence="1">Nucleus</location>
    </subcellularLocation>
</comment>
<feature type="compositionally biased region" description="Low complexity" evidence="9">
    <location>
        <begin position="252"/>
        <end position="263"/>
    </location>
</feature>
<feature type="region of interest" description="Disordered" evidence="9">
    <location>
        <begin position="490"/>
        <end position="537"/>
    </location>
</feature>
<feature type="compositionally biased region" description="Gly residues" evidence="9">
    <location>
        <begin position="662"/>
        <end position="674"/>
    </location>
</feature>
<feature type="region of interest" description="Disordered" evidence="9">
    <location>
        <begin position="83"/>
        <end position="121"/>
    </location>
</feature>
<feature type="region of interest" description="Disordered" evidence="9">
    <location>
        <begin position="427"/>
        <end position="447"/>
    </location>
</feature>
<feature type="compositionally biased region" description="Low complexity" evidence="9">
    <location>
        <begin position="512"/>
        <end position="524"/>
    </location>
</feature>
<feature type="compositionally biased region" description="Basic and acidic residues" evidence="9">
    <location>
        <begin position="283"/>
        <end position="300"/>
    </location>
</feature>
<dbReference type="GO" id="GO:0000493">
    <property type="term" value="P:box H/ACA snoRNP assembly"/>
    <property type="evidence" value="ECO:0007669"/>
    <property type="project" value="InterPro"/>
</dbReference>
<evidence type="ECO:0000256" key="2">
    <source>
        <dbReference type="ARBA" id="ARBA00009801"/>
    </source>
</evidence>
<dbReference type="Pfam" id="PF04410">
    <property type="entry name" value="Gar1"/>
    <property type="match status" value="1"/>
</dbReference>
<proteinExistence type="inferred from homology"/>
<evidence type="ECO:0000256" key="7">
    <source>
        <dbReference type="ARBA" id="ARBA00022884"/>
    </source>
</evidence>
<dbReference type="EMBL" id="AEYJ02000584">
    <property type="protein sequence ID" value="KFH08968.1"/>
    <property type="molecule type" value="Genomic_DNA"/>
</dbReference>
<feature type="compositionally biased region" description="Low complexity" evidence="9">
    <location>
        <begin position="433"/>
        <end position="447"/>
    </location>
</feature>
<dbReference type="PANTHER" id="PTHR31633">
    <property type="entry name" value="H/ACA RIBONUCLEOPROTEIN COMPLEX NON-CORE SUBUNIT NAF1"/>
    <property type="match status" value="1"/>
</dbReference>
<feature type="region of interest" description="Disordered" evidence="9">
    <location>
        <begin position="1"/>
        <end position="59"/>
    </location>
</feature>
<evidence type="ECO:0000313" key="11">
    <source>
        <dbReference type="Proteomes" id="UP000028840"/>
    </source>
</evidence>
<evidence type="ECO:0000256" key="8">
    <source>
        <dbReference type="ARBA" id="ARBA00023242"/>
    </source>
</evidence>
<keyword evidence="5" id="KW-0698">rRNA processing</keyword>
<feature type="compositionally biased region" description="Basic and acidic residues" evidence="9">
    <location>
        <begin position="642"/>
        <end position="657"/>
    </location>
</feature>
<dbReference type="Proteomes" id="UP000028840">
    <property type="component" value="Unassembled WGS sequence"/>
</dbReference>
<evidence type="ECO:0000256" key="3">
    <source>
        <dbReference type="ARBA" id="ARBA00021438"/>
    </source>
</evidence>
<reference evidence="10 11" key="2">
    <citation type="journal article" date="2015" name="Eukaryot. Cell">
        <title>Genetic mapping reveals that sinefungin resistance in Toxoplasma gondii is controlled by a putative amino acid transporter locus that can be used as a negative selectable marker.</title>
        <authorList>
            <person name="Behnke M.S."/>
            <person name="Khan A."/>
            <person name="Sibley L.D."/>
        </authorList>
    </citation>
    <scope>NUCLEOTIDE SEQUENCE [LARGE SCALE GENOMIC DNA]</scope>
    <source>
        <strain evidence="10 11">VAND</strain>
    </source>
</reference>
<dbReference type="InterPro" id="IPR009000">
    <property type="entry name" value="Transl_B-barrel_sf"/>
</dbReference>
<feature type="compositionally biased region" description="Acidic residues" evidence="9">
    <location>
        <begin position="203"/>
        <end position="218"/>
    </location>
</feature>
<accession>A0A086Q8N6</accession>
<sequence length="994" mass="101874">MEAAGECAPSSSSSSSSSPTSSCCDGSGSSPPAEGVSVQAERATDAEMPEASSGRSFSACDAACASASEKQEVEGTEELAVIRSLGKARTSSVSRGESSSEEESDEEEMSPERRHAAKMSALQEALQRDLVIDGDAEIDDLLVAAHVAQIENQLLEAQQKAGNLRNETMEKLLSSGKGASLSEAADGETARAEKQDESAMKDEGEEDDEDEEDTDDQEVQALMKNEERFRQRLLPHPESTPTVAEALRRAKTALSASTASASSGPQGPHAENATHAEASAGEPRTEGKKGAEDAIGKEGNEDYADKLKGLLALIGKEPEEDEIDEEEEDEGNAKGEDGDALGMWTGIDPIEVEGLPAQVAPDCAVKACGVVHALVGSMLVVKGDENSNPMDLGSVVCLEDKTVLGAIADTFGPVAAPFYVVCLPEEPPESRQKQQSSPASPASPASSLRSRLSVGLRVYSDVLHSSFLLGQHGQVPAYLKSLHRPRLHYASGEEDNSEDEDDEDDDRMSCVSGASSRSASSQRSLRGRGRGLSALGFRKDGDRASRACLKETYEDAGKEISPEEEAALELQKQQREQQQKLRTEAMLRQFSQARGEGQKPAKPGLSRASGGRPPPAWAPPVGCASRPAFAVPAPGGARGAQRRSEAIAEPRGGDRRRSGYQGPAGGDAVGGARCGAGQEKTRGGAGSTGMHAQASSVPPPPSGPEAMGAVRANCPLVGGEAQHTGAALPSGSLASPCHPQHPQPPASCHAAGAEAPQGSFALGAVPHSPSGTPMPRPHPPPSHLHTGCCHRPQTAGPGCGAPSFSCVHACACTQTHVPGGGACSYPGAPGVGCTGYAAGTNASACSPGLPAFPHGSPPTSGFGLGVSHALGAGGPGAPGQFHCPLATSGVSTPHNGSAACVGPSFGQPHGWAAASATQRCFSHSHGEPGKTEANRGTAAVSSVPPWARTCGQPAPPPASGAYTPHGTSHPPPSSPAFPATGQCVRPPPPPPAFR</sequence>
<dbReference type="GO" id="GO:0001522">
    <property type="term" value="P:pseudouridine synthesis"/>
    <property type="evidence" value="ECO:0007669"/>
    <property type="project" value="InterPro"/>
</dbReference>
<feature type="compositionally biased region" description="Low complexity" evidence="9">
    <location>
        <begin position="171"/>
        <end position="184"/>
    </location>
</feature>
<dbReference type="InterPro" id="IPR007504">
    <property type="entry name" value="H/ACA_rnp_Gar1/Naf1"/>
</dbReference>
<dbReference type="GO" id="GO:0003723">
    <property type="term" value="F:RNA binding"/>
    <property type="evidence" value="ECO:0007669"/>
    <property type="project" value="UniProtKB-KW"/>
</dbReference>
<feature type="compositionally biased region" description="Basic and acidic residues" evidence="9">
    <location>
        <begin position="188"/>
        <end position="202"/>
    </location>
</feature>
<feature type="compositionally biased region" description="Low complexity" evidence="9">
    <location>
        <begin position="9"/>
        <end position="32"/>
    </location>
</feature>
<keyword evidence="8" id="KW-0539">Nucleus</keyword>
<dbReference type="VEuPathDB" id="ToxoDB:TGVAND_289510"/>
<dbReference type="AlphaFoldDB" id="A0A086Q8N6"/>
<evidence type="ECO:0000256" key="1">
    <source>
        <dbReference type="ARBA" id="ARBA00004123"/>
    </source>
</evidence>
<keyword evidence="6" id="KW-0597">Phosphoprotein</keyword>
<evidence type="ECO:0000256" key="6">
    <source>
        <dbReference type="ARBA" id="ARBA00022553"/>
    </source>
</evidence>
<evidence type="ECO:0000313" key="10">
    <source>
        <dbReference type="EMBL" id="KFH08968.1"/>
    </source>
</evidence>
<protein>
    <recommendedName>
        <fullName evidence="3">H/ACA ribonucleoprotein complex non-core subunit NAF1</fullName>
    </recommendedName>
</protein>
<dbReference type="InterPro" id="IPR040309">
    <property type="entry name" value="Naf1"/>
</dbReference>
<evidence type="ECO:0000256" key="5">
    <source>
        <dbReference type="ARBA" id="ARBA00022552"/>
    </source>
</evidence>
<dbReference type="Gene3D" id="2.40.10.230">
    <property type="entry name" value="Probable tRNA pseudouridine synthase domain"/>
    <property type="match status" value="1"/>
</dbReference>
<dbReference type="GO" id="GO:0006364">
    <property type="term" value="P:rRNA processing"/>
    <property type="evidence" value="ECO:0007669"/>
    <property type="project" value="UniProtKB-KW"/>
</dbReference>
<dbReference type="GO" id="GO:0005634">
    <property type="term" value="C:nucleus"/>
    <property type="evidence" value="ECO:0007669"/>
    <property type="project" value="UniProtKB-SubCell"/>
</dbReference>
<comment type="similarity">
    <text evidence="2">Belongs to the NAF1 family.</text>
</comment>
<feature type="region of interest" description="Disordered" evidence="9">
    <location>
        <begin position="166"/>
        <end position="300"/>
    </location>
</feature>
<feature type="compositionally biased region" description="Pro residues" evidence="9">
    <location>
        <begin position="985"/>
        <end position="994"/>
    </location>
</feature>
<name>A0A086Q8N6_TOXGO</name>
<dbReference type="PANTHER" id="PTHR31633:SF1">
    <property type="entry name" value="H_ACA RIBONUCLEOPROTEIN COMPLEX NON-CORE SUBUNIT NAF1"/>
    <property type="match status" value="1"/>
</dbReference>
<feature type="compositionally biased region" description="Acidic residues" evidence="9">
    <location>
        <begin position="99"/>
        <end position="109"/>
    </location>
</feature>
<dbReference type="OrthoDB" id="333191at2759"/>
<feature type="region of interest" description="Disordered" evidence="9">
    <location>
        <begin position="721"/>
        <end position="752"/>
    </location>
</feature>
<feature type="compositionally biased region" description="Basic and acidic residues" evidence="9">
    <location>
        <begin position="924"/>
        <end position="933"/>
    </location>
</feature>
<gene>
    <name evidence="10" type="ORF">TGVAND_289510</name>
</gene>
<evidence type="ECO:0000256" key="4">
    <source>
        <dbReference type="ARBA" id="ARBA00022517"/>
    </source>
</evidence>
<feature type="region of interest" description="Disordered" evidence="9">
    <location>
        <begin position="554"/>
        <end position="706"/>
    </location>
</feature>
<dbReference type="InterPro" id="IPR038664">
    <property type="entry name" value="Gar1/Naf1_Cbf5-bd_sf"/>
</dbReference>
<dbReference type="SUPFAM" id="SSF50447">
    <property type="entry name" value="Translation proteins"/>
    <property type="match status" value="1"/>
</dbReference>
<reference evidence="10 11" key="1">
    <citation type="submission" date="2014-08" db="EMBL/GenBank/DDBJ databases">
        <authorList>
            <person name="Sibley D."/>
            <person name="Venepally P."/>
            <person name="Karamycheva S."/>
            <person name="Hadjithomas M."/>
            <person name="Khan A."/>
            <person name="Brunk B."/>
            <person name="Roos D."/>
            <person name="Caler E."/>
            <person name="Lorenzi H."/>
        </authorList>
    </citation>
    <scope>NUCLEOTIDE SEQUENCE [LARGE SCALE GENOMIC DNA]</scope>
    <source>
        <strain evidence="10 11">VAND</strain>
    </source>
</reference>
<feature type="compositionally biased region" description="Basic and acidic residues" evidence="9">
    <location>
        <begin position="572"/>
        <end position="585"/>
    </location>
</feature>
<evidence type="ECO:0000256" key="9">
    <source>
        <dbReference type="SAM" id="MobiDB-lite"/>
    </source>
</evidence>